<evidence type="ECO:0000313" key="2">
    <source>
        <dbReference type="EMBL" id="PDW05101.1"/>
    </source>
</evidence>
<feature type="domain" description="PLD phosphodiesterase" evidence="1">
    <location>
        <begin position="266"/>
        <end position="296"/>
    </location>
</feature>
<dbReference type="GO" id="GO:0003824">
    <property type="term" value="F:catalytic activity"/>
    <property type="evidence" value="ECO:0007669"/>
    <property type="project" value="InterPro"/>
</dbReference>
<evidence type="ECO:0000259" key="1">
    <source>
        <dbReference type="PROSITE" id="PS50035"/>
    </source>
</evidence>
<proteinExistence type="predicted"/>
<organism evidence="2 3">
    <name type="scientific">Candidatus Viridilinea mediisalina</name>
    <dbReference type="NCBI Taxonomy" id="2024553"/>
    <lineage>
        <taxon>Bacteria</taxon>
        <taxon>Bacillati</taxon>
        <taxon>Chloroflexota</taxon>
        <taxon>Chloroflexia</taxon>
        <taxon>Chloroflexales</taxon>
        <taxon>Chloroflexineae</taxon>
        <taxon>Oscillochloridaceae</taxon>
        <taxon>Candidatus Viridilinea</taxon>
    </lineage>
</organism>
<name>A0A2A6RQ90_9CHLR</name>
<dbReference type="EMBL" id="NQWI01000001">
    <property type="protein sequence ID" value="PDW05101.1"/>
    <property type="molecule type" value="Genomic_DNA"/>
</dbReference>
<evidence type="ECO:0000313" key="3">
    <source>
        <dbReference type="Proteomes" id="UP000220527"/>
    </source>
</evidence>
<protein>
    <recommendedName>
        <fullName evidence="1">PLD phosphodiesterase domain-containing protein</fullName>
    </recommendedName>
</protein>
<sequence length="921" mass="103007">MSEVQLPEQIKGPWDHLLILTYGMDLPFFEHTLLRELPARCRNRIVLGDGAHLLEISEAHVRDGLARAMNHRYVAEGIFSPQAAHAKLIMLTNPTQGRLLVGSGNLSWQGYASGGELFTTYQYQAEAPQQLGAFLAVRDLLEGLMLRRYLSDAAERYLQLLLQGTPWLHQSPEATDRPVRHNLNQSFLQQLRLEVGEQPVEELIILSPFYDRECRALEQLLILLQPAELTLLVQPGRTSLDPVALQRVLAGYRGTARVQVARRPDGEPYLHAKLILVKQRDRAVCLQGSANLSQAALLLIDPQGNIELVNLLSGARDAFDDLLAGLAIDPALVEVQNLDLHYEEPEQLLSAPAAWRLTAAAWDGTQLRIEDRGPRPDLSGAVAILGVDEHRIERPRVDVRAVAWKPPVEEARRFDRPVALRIRLVDGSQSNPVFICNTAALDAALAVTAEDASLSQVGGLDLDDHEIETLFGLIDSTLLIDRRSLWQVAGKQASVADMEAGDAQHLSYDDIDYALLRQHPRVQQYLRGFGVARAGRTRLQVILSSISGHLLEILDRTSQGPIAGPGAAVIGSTDLSEEELEAADEPAAPQGMRSPQQRTQRLLKSFINRYLEGITSAEFRALVGVEVLAQNYIIFSHILWRLWVKDWLDYNFMVDAFTRTWHAFWGDADDPGCLTTASTESRDQIGTILREHHTVATLLASLFDSARWMHTWGWHAQRLALRDFWRVLLTRHAGLITTEVLEQTWHALADAYPQTTPLPAEIVADLAELADFETSGSFLRALESRHGFPAGSCQFERVEVYREPLDRTAPVNCLVIAVHNALRSADEAVSLVGEWMRFQPLDYYRIVAPTSHKAERVVLYEVREHEGLLWDSLTKRETILGRIDSEPQSWAEALAQLQALAEQVQARLEVPQIVSTKAEVR</sequence>
<keyword evidence="3" id="KW-1185">Reference proteome</keyword>
<dbReference type="AlphaFoldDB" id="A0A2A6RQ90"/>
<dbReference type="GO" id="GO:0006793">
    <property type="term" value="P:phosphorus metabolic process"/>
    <property type="evidence" value="ECO:0007669"/>
    <property type="project" value="UniProtKB-ARBA"/>
</dbReference>
<comment type="caution">
    <text evidence="2">The sequence shown here is derived from an EMBL/GenBank/DDBJ whole genome shotgun (WGS) entry which is preliminary data.</text>
</comment>
<dbReference type="InterPro" id="IPR001736">
    <property type="entry name" value="PLipase_D/transphosphatidylase"/>
</dbReference>
<dbReference type="PROSITE" id="PS50035">
    <property type="entry name" value="PLD"/>
    <property type="match status" value="1"/>
</dbReference>
<dbReference type="Proteomes" id="UP000220527">
    <property type="component" value="Unassembled WGS sequence"/>
</dbReference>
<dbReference type="RefSeq" id="WP_097642121.1">
    <property type="nucleotide sequence ID" value="NZ_NQWI01000001.1"/>
</dbReference>
<gene>
    <name evidence="2" type="ORF">CJ255_00470</name>
</gene>
<reference evidence="3" key="1">
    <citation type="submission" date="2017-08" db="EMBL/GenBank/DDBJ databases">
        <authorList>
            <person name="Grouzdev D.S."/>
            <person name="Gaisin V.A."/>
            <person name="Rysina M.S."/>
            <person name="Gorlenko V.M."/>
        </authorList>
    </citation>
    <scope>NUCLEOTIDE SEQUENCE [LARGE SCALE GENOMIC DNA]</scope>
    <source>
        <strain evidence="3">Kir15-3F</strain>
    </source>
</reference>
<dbReference type="OrthoDB" id="7056491at2"/>
<dbReference type="Gene3D" id="3.30.870.10">
    <property type="entry name" value="Endonuclease Chain A"/>
    <property type="match status" value="1"/>
</dbReference>
<accession>A0A2A6RQ90</accession>